<accession>A0A1I0W0R6</accession>
<evidence type="ECO:0000259" key="1">
    <source>
        <dbReference type="PROSITE" id="PS51819"/>
    </source>
</evidence>
<sequence>MGVEDPFNPARKAHPAFVVPDLDMVAARLRALGFEVDESQRDSFAGHVRFHTFDGHGNRVEVLAAA</sequence>
<evidence type="ECO:0000313" key="2">
    <source>
        <dbReference type="EMBL" id="SFA81733.1"/>
    </source>
</evidence>
<dbReference type="InterPro" id="IPR004360">
    <property type="entry name" value="Glyas_Fos-R_dOase_dom"/>
</dbReference>
<dbReference type="Gene3D" id="3.10.180.10">
    <property type="entry name" value="2,3-Dihydroxybiphenyl 1,2-Dioxygenase, domain 1"/>
    <property type="match status" value="1"/>
</dbReference>
<dbReference type="InterPro" id="IPR029068">
    <property type="entry name" value="Glyas_Bleomycin-R_OHBP_Dase"/>
</dbReference>
<reference evidence="2" key="1">
    <citation type="submission" date="2016-10" db="EMBL/GenBank/DDBJ databases">
        <authorList>
            <person name="de Groot N.N."/>
        </authorList>
    </citation>
    <scope>NUCLEOTIDE SEQUENCE [LARGE SCALE GENOMIC DNA]</scope>
    <source>
        <strain evidence="2">CGMCC 1.10697</strain>
    </source>
</reference>
<dbReference type="Proteomes" id="UP000199113">
    <property type="component" value="Unassembled WGS sequence"/>
</dbReference>
<dbReference type="PROSITE" id="PS51819">
    <property type="entry name" value="VOC"/>
    <property type="match status" value="1"/>
</dbReference>
<organism evidence="2 3">
    <name type="scientific">Nocardioides alpinus</name>
    <dbReference type="NCBI Taxonomy" id="748909"/>
    <lineage>
        <taxon>Bacteria</taxon>
        <taxon>Bacillati</taxon>
        <taxon>Actinomycetota</taxon>
        <taxon>Actinomycetes</taxon>
        <taxon>Propionibacteriales</taxon>
        <taxon>Nocardioidaceae</taxon>
        <taxon>Nocardioides</taxon>
    </lineage>
</organism>
<dbReference type="STRING" id="748909.SAMN05192575_101582"/>
<proteinExistence type="predicted"/>
<dbReference type="AlphaFoldDB" id="A0A1I0W0R6"/>
<protein>
    <recommendedName>
        <fullName evidence="1">VOC domain-containing protein</fullName>
    </recommendedName>
</protein>
<dbReference type="EMBL" id="FOKC01000001">
    <property type="protein sequence ID" value="SFA81733.1"/>
    <property type="molecule type" value="Genomic_DNA"/>
</dbReference>
<evidence type="ECO:0000313" key="3">
    <source>
        <dbReference type="Proteomes" id="UP000199113"/>
    </source>
</evidence>
<feature type="domain" description="VOC" evidence="1">
    <location>
        <begin position="1"/>
        <end position="65"/>
    </location>
</feature>
<dbReference type="SUPFAM" id="SSF54593">
    <property type="entry name" value="Glyoxalase/Bleomycin resistance protein/Dihydroxybiphenyl dioxygenase"/>
    <property type="match status" value="1"/>
</dbReference>
<gene>
    <name evidence="2" type="ORF">SAMN05192575_101582</name>
</gene>
<dbReference type="Pfam" id="PF00903">
    <property type="entry name" value="Glyoxalase"/>
    <property type="match status" value="1"/>
</dbReference>
<dbReference type="InterPro" id="IPR037523">
    <property type="entry name" value="VOC_core"/>
</dbReference>
<name>A0A1I0W0R6_9ACTN</name>
<dbReference type="RefSeq" id="WP_231263107.1">
    <property type="nucleotide sequence ID" value="NZ_FOKC01000001.1"/>
</dbReference>